<dbReference type="PANTHER" id="PTHR48079">
    <property type="entry name" value="PROTEIN YEEZ"/>
    <property type="match status" value="1"/>
</dbReference>
<protein>
    <submittedName>
        <fullName evidence="3">NAD-dependent epimerase/dehydratase family protein</fullName>
    </submittedName>
</protein>
<sequence length="352" mass="37712">MRVVVVGATGNVGTSVVRALEADESVTSIVGVARRPPGSREGRVEWHKADVVHSDLSPIFEGADAVVHLAWLFQPTRDAVVTWRANVLGSTRVFRAAAEAGVSALVYASSVGAYSPRPKDTRVDESWPTHGFPGAAYGREKAYVERVLDVFENDNPGIRVVRMRPGFIFKREAGTEQRRLFAGPFLPRRLVKAGRVPFVPDIPGLKLQVLHAEDAAQAYRLAVTREVSGAFNLAAEPVLDPRALAELLGARVVPVSGPLARAAVSAGWHLRLVPAAPGLLELALAIPLMKTDRARQELGWEPRHTAQDAILEALEGIREGAGADTAPLAPDSARGRLRELVTGVGGRSTPEG</sequence>
<dbReference type="Proteomes" id="UP001144036">
    <property type="component" value="Unassembled WGS sequence"/>
</dbReference>
<reference evidence="3" key="1">
    <citation type="submission" date="2022-11" db="EMBL/GenBank/DDBJ databases">
        <title>Nonomuraea corallina sp. nov., a new species of the genus Nonomuraea isolated from sea side sediment in Thai sea.</title>
        <authorList>
            <person name="Ngamcharungchit C."/>
            <person name="Matsumoto A."/>
            <person name="Suriyachadkun C."/>
            <person name="Panbangred W."/>
            <person name="Inahashi Y."/>
            <person name="Intra B."/>
        </authorList>
    </citation>
    <scope>NUCLEOTIDE SEQUENCE</scope>
    <source>
        <strain evidence="3">MCN248</strain>
    </source>
</reference>
<dbReference type="Pfam" id="PF01370">
    <property type="entry name" value="Epimerase"/>
    <property type="match status" value="1"/>
</dbReference>
<dbReference type="InterPro" id="IPR051783">
    <property type="entry name" value="NAD(P)-dependent_oxidoreduct"/>
</dbReference>
<dbReference type="PANTHER" id="PTHR48079:SF6">
    <property type="entry name" value="NAD(P)-BINDING DOMAIN-CONTAINING PROTEIN-RELATED"/>
    <property type="match status" value="1"/>
</dbReference>
<proteinExistence type="predicted"/>
<dbReference type="EMBL" id="JAPNNL010000028">
    <property type="protein sequence ID" value="MDA0633818.1"/>
    <property type="molecule type" value="Genomic_DNA"/>
</dbReference>
<evidence type="ECO:0000313" key="3">
    <source>
        <dbReference type="EMBL" id="MDA0633818.1"/>
    </source>
</evidence>
<dbReference type="InterPro" id="IPR036291">
    <property type="entry name" value="NAD(P)-bd_dom_sf"/>
</dbReference>
<dbReference type="RefSeq" id="WP_270154618.1">
    <property type="nucleotide sequence ID" value="NZ_JAPNNL010000028.1"/>
</dbReference>
<dbReference type="Gene3D" id="3.40.50.720">
    <property type="entry name" value="NAD(P)-binding Rossmann-like Domain"/>
    <property type="match status" value="1"/>
</dbReference>
<accession>A0ABT4S9D0</accession>
<feature type="region of interest" description="Disordered" evidence="1">
    <location>
        <begin position="322"/>
        <end position="352"/>
    </location>
</feature>
<feature type="domain" description="NAD-dependent epimerase/dehydratase" evidence="2">
    <location>
        <begin position="3"/>
        <end position="233"/>
    </location>
</feature>
<evidence type="ECO:0000259" key="2">
    <source>
        <dbReference type="Pfam" id="PF01370"/>
    </source>
</evidence>
<comment type="caution">
    <text evidence="3">The sequence shown here is derived from an EMBL/GenBank/DDBJ whole genome shotgun (WGS) entry which is preliminary data.</text>
</comment>
<name>A0ABT4S9D0_9ACTN</name>
<organism evidence="3 4">
    <name type="scientific">Nonomuraea corallina</name>
    <dbReference type="NCBI Taxonomy" id="2989783"/>
    <lineage>
        <taxon>Bacteria</taxon>
        <taxon>Bacillati</taxon>
        <taxon>Actinomycetota</taxon>
        <taxon>Actinomycetes</taxon>
        <taxon>Streptosporangiales</taxon>
        <taxon>Streptosporangiaceae</taxon>
        <taxon>Nonomuraea</taxon>
    </lineage>
</organism>
<dbReference type="SUPFAM" id="SSF51735">
    <property type="entry name" value="NAD(P)-binding Rossmann-fold domains"/>
    <property type="match status" value="1"/>
</dbReference>
<dbReference type="InterPro" id="IPR001509">
    <property type="entry name" value="Epimerase_deHydtase"/>
</dbReference>
<keyword evidence="4" id="KW-1185">Reference proteome</keyword>
<evidence type="ECO:0000256" key="1">
    <source>
        <dbReference type="SAM" id="MobiDB-lite"/>
    </source>
</evidence>
<gene>
    <name evidence="3" type="ORF">OUY22_10340</name>
</gene>
<evidence type="ECO:0000313" key="4">
    <source>
        <dbReference type="Proteomes" id="UP001144036"/>
    </source>
</evidence>